<evidence type="ECO:0000313" key="5">
    <source>
        <dbReference type="EMBL" id="PPK85265.1"/>
    </source>
</evidence>
<evidence type="ECO:0000259" key="3">
    <source>
        <dbReference type="Pfam" id="PF01648"/>
    </source>
</evidence>
<dbReference type="GO" id="GO:0008897">
    <property type="term" value="F:holo-[acyl-carrier-protein] synthase activity"/>
    <property type="evidence" value="ECO:0007669"/>
    <property type="project" value="InterPro"/>
</dbReference>
<gene>
    <name evidence="5" type="ORF">CLV84_2157</name>
</gene>
<keyword evidence="6" id="KW-1185">Reference proteome</keyword>
<comment type="similarity">
    <text evidence="1">Belongs to the P-Pant transferase superfamily. Gsp/Sfp/HetI/AcpT family.</text>
</comment>
<sequence length="210" mass="22946">MIYLASHCNDTELAVDAWAEAVAWLPARVREGLSGYWRWQDRQAGLYGKLLLRRVGQAATGRVPDLSQLRTDTYQRPSLADMPDFDFNISHTAGLVVCGGATGMGRLGVDVERIGAVDITEFRRVFTEGEYAYLSGLDEPAAEFFRLWTRKEAVMKADGRGFYLDPSGIDCLSERVSVGGVGYGVMPLDLGNAYAAHVAARSVEAVCMLG</sequence>
<feature type="domain" description="4'-phosphopantetheinyl transferase N-terminal" evidence="4">
    <location>
        <begin position="16"/>
        <end position="100"/>
    </location>
</feature>
<dbReference type="AlphaFoldDB" id="A0A2S6I262"/>
<evidence type="ECO:0000313" key="6">
    <source>
        <dbReference type="Proteomes" id="UP000237662"/>
    </source>
</evidence>
<dbReference type="GO" id="GO:0019878">
    <property type="term" value="P:lysine biosynthetic process via aminoadipic acid"/>
    <property type="evidence" value="ECO:0007669"/>
    <property type="project" value="TreeGrafter"/>
</dbReference>
<dbReference type="InterPro" id="IPR008278">
    <property type="entry name" value="4-PPantetheinyl_Trfase_dom"/>
</dbReference>
<name>A0A2S6I262_9BACT</name>
<dbReference type="GO" id="GO:0000287">
    <property type="term" value="F:magnesium ion binding"/>
    <property type="evidence" value="ECO:0007669"/>
    <property type="project" value="InterPro"/>
</dbReference>
<dbReference type="Proteomes" id="UP000237662">
    <property type="component" value="Unassembled WGS sequence"/>
</dbReference>
<dbReference type="InterPro" id="IPR050559">
    <property type="entry name" value="P-Pant_transferase_sf"/>
</dbReference>
<dbReference type="RefSeq" id="WP_104419773.1">
    <property type="nucleotide sequence ID" value="NZ_PTJC01000006.1"/>
</dbReference>
<dbReference type="Pfam" id="PF01648">
    <property type="entry name" value="ACPS"/>
    <property type="match status" value="1"/>
</dbReference>
<dbReference type="GO" id="GO:0005829">
    <property type="term" value="C:cytosol"/>
    <property type="evidence" value="ECO:0007669"/>
    <property type="project" value="TreeGrafter"/>
</dbReference>
<accession>A0A2S6I262</accession>
<dbReference type="PANTHER" id="PTHR12215">
    <property type="entry name" value="PHOSPHOPANTETHEINE TRANSFERASE"/>
    <property type="match status" value="1"/>
</dbReference>
<dbReference type="EMBL" id="PTJC01000006">
    <property type="protein sequence ID" value="PPK85265.1"/>
    <property type="molecule type" value="Genomic_DNA"/>
</dbReference>
<dbReference type="OrthoDB" id="9808281at2"/>
<keyword evidence="2 5" id="KW-0808">Transferase</keyword>
<organism evidence="5 6">
    <name type="scientific">Neolewinella xylanilytica</name>
    <dbReference type="NCBI Taxonomy" id="1514080"/>
    <lineage>
        <taxon>Bacteria</taxon>
        <taxon>Pseudomonadati</taxon>
        <taxon>Bacteroidota</taxon>
        <taxon>Saprospiria</taxon>
        <taxon>Saprospirales</taxon>
        <taxon>Lewinellaceae</taxon>
        <taxon>Neolewinella</taxon>
    </lineage>
</organism>
<comment type="caution">
    <text evidence="5">The sequence shown here is derived from an EMBL/GenBank/DDBJ whole genome shotgun (WGS) entry which is preliminary data.</text>
</comment>
<dbReference type="InterPro" id="IPR055066">
    <property type="entry name" value="AASDHPPT_N"/>
</dbReference>
<protein>
    <submittedName>
        <fullName evidence="5">4'-phosphopantetheinyl transferase</fullName>
    </submittedName>
</protein>
<evidence type="ECO:0000256" key="1">
    <source>
        <dbReference type="ARBA" id="ARBA00010990"/>
    </source>
</evidence>
<reference evidence="5 6" key="1">
    <citation type="submission" date="2018-02" db="EMBL/GenBank/DDBJ databases">
        <title>Genomic Encyclopedia of Archaeal and Bacterial Type Strains, Phase II (KMG-II): from individual species to whole genera.</title>
        <authorList>
            <person name="Goeker M."/>
        </authorList>
    </citation>
    <scope>NUCLEOTIDE SEQUENCE [LARGE SCALE GENOMIC DNA]</scope>
    <source>
        <strain evidence="5 6">DSM 29526</strain>
    </source>
</reference>
<dbReference type="InterPro" id="IPR037143">
    <property type="entry name" value="4-PPantetheinyl_Trfase_dom_sf"/>
</dbReference>
<proteinExistence type="inferred from homology"/>
<feature type="domain" description="4'-phosphopantetheinyl transferase" evidence="3">
    <location>
        <begin position="107"/>
        <end position="177"/>
    </location>
</feature>
<dbReference type="Gene3D" id="3.90.470.20">
    <property type="entry name" value="4'-phosphopantetheinyl transferase domain"/>
    <property type="match status" value="1"/>
</dbReference>
<evidence type="ECO:0000256" key="2">
    <source>
        <dbReference type="ARBA" id="ARBA00022679"/>
    </source>
</evidence>
<dbReference type="PANTHER" id="PTHR12215:SF10">
    <property type="entry name" value="L-AMINOADIPATE-SEMIALDEHYDE DEHYDROGENASE-PHOSPHOPANTETHEINYL TRANSFERASE"/>
    <property type="match status" value="1"/>
</dbReference>
<dbReference type="Pfam" id="PF22624">
    <property type="entry name" value="AASDHPPT_N"/>
    <property type="match status" value="1"/>
</dbReference>
<evidence type="ECO:0000259" key="4">
    <source>
        <dbReference type="Pfam" id="PF22624"/>
    </source>
</evidence>
<dbReference type="SUPFAM" id="SSF56214">
    <property type="entry name" value="4'-phosphopantetheinyl transferase"/>
    <property type="match status" value="2"/>
</dbReference>